<organism evidence="4 5">
    <name type="scientific">Planococcus koreensis</name>
    <dbReference type="NCBI Taxonomy" id="112331"/>
    <lineage>
        <taxon>Bacteria</taxon>
        <taxon>Bacillati</taxon>
        <taxon>Bacillota</taxon>
        <taxon>Bacilli</taxon>
        <taxon>Bacillales</taxon>
        <taxon>Caryophanaceae</taxon>
        <taxon>Planococcus</taxon>
    </lineage>
</organism>
<feature type="compositionally biased region" description="Polar residues" evidence="1">
    <location>
        <begin position="543"/>
        <end position="554"/>
    </location>
</feature>
<gene>
    <name evidence="4" type="ORF">HNQ44_000254</name>
</gene>
<dbReference type="SUPFAM" id="SSF56801">
    <property type="entry name" value="Acetyl-CoA synthetase-like"/>
    <property type="match status" value="1"/>
</dbReference>
<dbReference type="InterPro" id="IPR050237">
    <property type="entry name" value="ATP-dep_AMP-bd_enzyme"/>
</dbReference>
<dbReference type="CDD" id="cd04433">
    <property type="entry name" value="AFD_class_I"/>
    <property type="match status" value="1"/>
</dbReference>
<evidence type="ECO:0000259" key="3">
    <source>
        <dbReference type="Pfam" id="PF13193"/>
    </source>
</evidence>
<dbReference type="InterPro" id="IPR042099">
    <property type="entry name" value="ANL_N_sf"/>
</dbReference>
<evidence type="ECO:0000259" key="2">
    <source>
        <dbReference type="Pfam" id="PF00501"/>
    </source>
</evidence>
<evidence type="ECO:0000313" key="5">
    <source>
        <dbReference type="Proteomes" id="UP000525923"/>
    </source>
</evidence>
<dbReference type="AlphaFoldDB" id="A0A7W8CRH7"/>
<feature type="domain" description="AMP-dependent synthetase/ligase" evidence="2">
    <location>
        <begin position="44"/>
        <end position="387"/>
    </location>
</feature>
<evidence type="ECO:0000256" key="1">
    <source>
        <dbReference type="SAM" id="MobiDB-lite"/>
    </source>
</evidence>
<protein>
    <submittedName>
        <fullName evidence="4">Acyl-CoA synthetase (AMP-forming)/AMP-acid ligase II</fullName>
    </submittedName>
</protein>
<dbReference type="InterPro" id="IPR045851">
    <property type="entry name" value="AMP-bd_C_sf"/>
</dbReference>
<dbReference type="InterPro" id="IPR000873">
    <property type="entry name" value="AMP-dep_synth/lig_dom"/>
</dbReference>
<dbReference type="Pfam" id="PF13193">
    <property type="entry name" value="AMP-binding_C"/>
    <property type="match status" value="1"/>
</dbReference>
<evidence type="ECO:0000313" key="4">
    <source>
        <dbReference type="EMBL" id="MBB5178832.1"/>
    </source>
</evidence>
<feature type="domain" description="AMP-binding enzyme C-terminal" evidence="3">
    <location>
        <begin position="428"/>
        <end position="503"/>
    </location>
</feature>
<dbReference type="RefSeq" id="WP_135503656.1">
    <property type="nucleotide sequence ID" value="NZ_JACHHE010000001.1"/>
</dbReference>
<comment type="caution">
    <text evidence="4">The sequence shown here is derived from an EMBL/GenBank/DDBJ whole genome shotgun (WGS) entry which is preliminary data.</text>
</comment>
<accession>A0A7W8CRH7</accession>
<sequence>MAVWRLLQIMYKLDYLNFTGVFNLLRIIKKDGINAMLLLRMAEQRRGAETALIDSSADLSYEELLSGSEKLAQLLATDCGASEHTKTAFLCCNHAVFVQALFAASQTGTTIYLLNPGMSQYQFDAIAAVHHFDLIVFDEAFERLVRQSPHHKQMVQCTGSSKTSLSQLMRHMDCPTVRPKRSSRSKIVLLTGGTTGKPKEAEHKPSLVNFLNPFAALLDELDLRSCRSVYIASPIYYGYGIAFLFSVLALGKTAVIQERFDARQSCILIRDHQIEAVSAVPLMIEKMLSHNAADLLSLKCIASGGAKLNPGLIEKTKAELGDVLYNLYGTSEAGLNIIASPKDLNRDPRIAGKAIRGANLRIMDNGQEAAAGQIGPLCVRNGWLMRGKNNTWIATGDLAWKDEKGFYYLSGREDDMVVSAGVNIYPVEIEGALACHPLIMEAAVIGVDNTTYGQILKAFVKTAPSAHLTEEMVLDWLKPRLAKVQLPRTVTFVSELPYTALGKPDKKKLFNYPLERKDGIIDENRTGKNAGGGNVRSDRPGTDSASPESSPSHC</sequence>
<dbReference type="EMBL" id="JACHHE010000001">
    <property type="protein sequence ID" value="MBB5178832.1"/>
    <property type="molecule type" value="Genomic_DNA"/>
</dbReference>
<keyword evidence="4" id="KW-0436">Ligase</keyword>
<dbReference type="PANTHER" id="PTHR43767">
    <property type="entry name" value="LONG-CHAIN-FATTY-ACID--COA LIGASE"/>
    <property type="match status" value="1"/>
</dbReference>
<keyword evidence="5" id="KW-1185">Reference proteome</keyword>
<dbReference type="Proteomes" id="UP000525923">
    <property type="component" value="Unassembled WGS sequence"/>
</dbReference>
<dbReference type="Gene3D" id="3.40.50.12780">
    <property type="entry name" value="N-terminal domain of ligase-like"/>
    <property type="match status" value="1"/>
</dbReference>
<dbReference type="InterPro" id="IPR025110">
    <property type="entry name" value="AMP-bd_C"/>
</dbReference>
<dbReference type="PROSITE" id="PS00455">
    <property type="entry name" value="AMP_BINDING"/>
    <property type="match status" value="1"/>
</dbReference>
<dbReference type="PANTHER" id="PTHR43767:SF1">
    <property type="entry name" value="NONRIBOSOMAL PEPTIDE SYNTHASE PES1 (EUROFUNG)-RELATED"/>
    <property type="match status" value="1"/>
</dbReference>
<dbReference type="Pfam" id="PF00501">
    <property type="entry name" value="AMP-binding"/>
    <property type="match status" value="1"/>
</dbReference>
<name>A0A7W8CRH7_9BACL</name>
<proteinExistence type="predicted"/>
<feature type="region of interest" description="Disordered" evidence="1">
    <location>
        <begin position="521"/>
        <end position="554"/>
    </location>
</feature>
<dbReference type="InterPro" id="IPR020845">
    <property type="entry name" value="AMP-binding_CS"/>
</dbReference>
<reference evidence="4 5" key="1">
    <citation type="submission" date="2020-08" db="EMBL/GenBank/DDBJ databases">
        <title>Genomic Encyclopedia of Type Strains, Phase IV (KMG-IV): sequencing the most valuable type-strain genomes for metagenomic binning, comparative biology and taxonomic classification.</title>
        <authorList>
            <person name="Goeker M."/>
        </authorList>
    </citation>
    <scope>NUCLEOTIDE SEQUENCE [LARGE SCALE GENOMIC DNA]</scope>
    <source>
        <strain evidence="4 5">DSM 15895</strain>
    </source>
</reference>
<dbReference type="Gene3D" id="3.30.300.30">
    <property type="match status" value="1"/>
</dbReference>
<dbReference type="GO" id="GO:0016878">
    <property type="term" value="F:acid-thiol ligase activity"/>
    <property type="evidence" value="ECO:0007669"/>
    <property type="project" value="UniProtKB-ARBA"/>
</dbReference>
<dbReference type="OrthoDB" id="9778383at2"/>